<evidence type="ECO:0000313" key="1">
    <source>
        <dbReference type="EMBL" id="KLL12996.1"/>
    </source>
</evidence>
<gene>
    <name evidence="1" type="ORF">FrCorBMG51_00060</name>
</gene>
<dbReference type="Proteomes" id="UP000035425">
    <property type="component" value="Unassembled WGS sequence"/>
</dbReference>
<proteinExistence type="predicted"/>
<sequence length="87" mass="9025">MLGIVAAFVWRVYPPGLRGVLRPVAAVPLGSAPASVASEAARGFADDPRRIRAAAAHHSLATDARAQAPTMRKALYVPGPSRGLLLA</sequence>
<dbReference type="EMBL" id="JWIO01000001">
    <property type="protein sequence ID" value="KLL12996.1"/>
    <property type="molecule type" value="Genomic_DNA"/>
</dbReference>
<evidence type="ECO:0000313" key="2">
    <source>
        <dbReference type="Proteomes" id="UP000035425"/>
    </source>
</evidence>
<accession>A0ABR5F8F0</accession>
<protein>
    <submittedName>
        <fullName evidence="1">Uncharacterized protein</fullName>
    </submittedName>
</protein>
<name>A0ABR5F8F0_9ACTN</name>
<keyword evidence="2" id="KW-1185">Reference proteome</keyword>
<comment type="caution">
    <text evidence="1">The sequence shown here is derived from an EMBL/GenBank/DDBJ whole genome shotgun (WGS) entry which is preliminary data.</text>
</comment>
<reference evidence="1 2" key="1">
    <citation type="submission" date="2014-12" db="EMBL/GenBank/DDBJ databases">
        <title>Frankia sp. BMG5.1 draft genome.</title>
        <authorList>
            <person name="Gtari M."/>
            <person name="Ghodhbane-Gtari F."/>
            <person name="Nouioui I."/>
            <person name="Ktari A."/>
            <person name="Hezbri K."/>
            <person name="Mimouni W."/>
            <person name="Sbissi I."/>
            <person name="Ayari A."/>
            <person name="Yamanaka T."/>
            <person name="Normand P."/>
            <person name="Tisa L.S."/>
            <person name="Boudabous A."/>
        </authorList>
    </citation>
    <scope>NUCLEOTIDE SEQUENCE [LARGE SCALE GENOMIC DNA]</scope>
    <source>
        <strain evidence="1 2">BMG5.1</strain>
    </source>
</reference>
<organism evidence="1 2">
    <name type="scientific">Protofrankia coriariae</name>
    <dbReference type="NCBI Taxonomy" id="1562887"/>
    <lineage>
        <taxon>Bacteria</taxon>
        <taxon>Bacillati</taxon>
        <taxon>Actinomycetota</taxon>
        <taxon>Actinomycetes</taxon>
        <taxon>Frankiales</taxon>
        <taxon>Frankiaceae</taxon>
        <taxon>Protofrankia</taxon>
    </lineage>
</organism>